<keyword evidence="7" id="KW-0325">Glycoprotein</keyword>
<dbReference type="PIRSF" id="PIRSF000137">
    <property type="entry name" value="Alcohol_oxidase"/>
    <property type="match status" value="1"/>
</dbReference>
<dbReference type="InterPro" id="IPR036188">
    <property type="entry name" value="FAD/NAD-bd_sf"/>
</dbReference>
<evidence type="ECO:0000256" key="11">
    <source>
        <dbReference type="SAM" id="SignalP"/>
    </source>
</evidence>
<dbReference type="Proteomes" id="UP001295794">
    <property type="component" value="Unassembled WGS sequence"/>
</dbReference>
<dbReference type="Gene3D" id="3.50.50.60">
    <property type="entry name" value="FAD/NAD(P)-binding domain"/>
    <property type="match status" value="1"/>
</dbReference>
<comment type="caution">
    <text evidence="14">The sequence shown here is derived from an EMBL/GenBank/DDBJ whole genome shotgun (WGS) entry which is preliminary data.</text>
</comment>
<dbReference type="AlphaFoldDB" id="A0AAD2JXB8"/>
<feature type="binding site" evidence="9">
    <location>
        <position position="114"/>
    </location>
    <ligand>
        <name>FAD</name>
        <dbReference type="ChEBI" id="CHEBI:57692"/>
    </ligand>
</feature>
<evidence type="ECO:0000313" key="15">
    <source>
        <dbReference type="Proteomes" id="UP001295794"/>
    </source>
</evidence>
<name>A0AAD2JXB8_9AGAR</name>
<dbReference type="PROSITE" id="PS00623">
    <property type="entry name" value="GMC_OXRED_1"/>
    <property type="match status" value="1"/>
</dbReference>
<organism evidence="14 15">
    <name type="scientific">Mycena citricolor</name>
    <dbReference type="NCBI Taxonomy" id="2018698"/>
    <lineage>
        <taxon>Eukaryota</taxon>
        <taxon>Fungi</taxon>
        <taxon>Dikarya</taxon>
        <taxon>Basidiomycota</taxon>
        <taxon>Agaricomycotina</taxon>
        <taxon>Agaricomycetes</taxon>
        <taxon>Agaricomycetidae</taxon>
        <taxon>Agaricales</taxon>
        <taxon>Marasmiineae</taxon>
        <taxon>Mycenaceae</taxon>
        <taxon>Mycena</taxon>
    </lineage>
</organism>
<proteinExistence type="inferred from homology"/>
<evidence type="ECO:0000259" key="13">
    <source>
        <dbReference type="PROSITE" id="PS00624"/>
    </source>
</evidence>
<keyword evidence="15" id="KW-1185">Reference proteome</keyword>
<accession>A0AAD2JXB8</accession>
<dbReference type="EMBL" id="CAVNYO010000116">
    <property type="protein sequence ID" value="CAK5267131.1"/>
    <property type="molecule type" value="Genomic_DNA"/>
</dbReference>
<evidence type="ECO:0000256" key="1">
    <source>
        <dbReference type="ARBA" id="ARBA00001974"/>
    </source>
</evidence>
<dbReference type="SUPFAM" id="SSF51905">
    <property type="entry name" value="FAD/NAD(P)-binding domain"/>
    <property type="match status" value="1"/>
</dbReference>
<feature type="active site" description="Proton acceptor" evidence="8">
    <location>
        <position position="605"/>
    </location>
</feature>
<gene>
    <name evidence="14" type="ORF">MYCIT1_LOCUS9393</name>
</gene>
<dbReference type="GO" id="GO:0016614">
    <property type="term" value="F:oxidoreductase activity, acting on CH-OH group of donors"/>
    <property type="evidence" value="ECO:0007669"/>
    <property type="project" value="InterPro"/>
</dbReference>
<evidence type="ECO:0000256" key="10">
    <source>
        <dbReference type="RuleBase" id="RU003968"/>
    </source>
</evidence>
<evidence type="ECO:0000259" key="12">
    <source>
        <dbReference type="PROSITE" id="PS00623"/>
    </source>
</evidence>
<evidence type="ECO:0000256" key="8">
    <source>
        <dbReference type="PIRSR" id="PIRSR000137-1"/>
    </source>
</evidence>
<evidence type="ECO:0000256" key="3">
    <source>
        <dbReference type="ARBA" id="ARBA00022630"/>
    </source>
</evidence>
<sequence length="627" mass="66587">MPKSLTPTVLLLARVLHAQASVISSLNTTAYDYIIVGAGPAGLTLANRLTELPTGANLSVLVLEAGENRLGDPLIDIPGFLGSTVGNASYDWLFTTVPQANANGNVFSFDRGKVLGGSTAINFMAWGRPGENEIDAIEALGNPGWNGTELFAYMRKAETFTAPDPGYAAVNNLTFIPSAHGLTGPVHNSFSRFISDAQKPWLSACQEMGLAHVQDALAGNDVGAWMAPAAIDGTTITRSYAASAYYVPASNRSNLALLTGAEATRILLKKKVNKNGLVVAKGVEFVSGSQTYRAKLKSGGEVISSAGTVKTPQLLELSGIGNPQILNKFGVESRVDLAGVGDGIIDQVFVGLSFELKNDSIVTLDDLRNSTFQAAALAEYESNRTGIMTVGVTGFALAPLQTIVGSSNATAMINAQADKIQTGNYTAAQKEKLNSIVDGLREPTQRGLIEFVAFPGFFTSASAPQPGKKYLTLTVNLHFPFSTGSIHIASSNASVQPAIDPGYFKDDFDLQVLVEAFKYVRKLAATAEFSDLFAREVDPGVAVQTDDQIRNYIKNHGGPEYHTVGSSAMMPRNKGGVVSPDLKVYGTKNIRVVDFSVLPLQISAHPMSTLYGVAEKAADIIRNVRTI</sequence>
<evidence type="ECO:0000256" key="2">
    <source>
        <dbReference type="ARBA" id="ARBA00010790"/>
    </source>
</evidence>
<keyword evidence="6" id="KW-0560">Oxidoreductase</keyword>
<feature type="domain" description="Glucose-methanol-choline oxidoreductase N-terminal" evidence="12">
    <location>
        <begin position="112"/>
        <end position="135"/>
    </location>
</feature>
<comment type="similarity">
    <text evidence="2 10">Belongs to the GMC oxidoreductase family.</text>
</comment>
<dbReference type="PANTHER" id="PTHR11552:SF201">
    <property type="entry name" value="GLUCOSE-METHANOL-CHOLINE OXIDOREDUCTASE N-TERMINAL DOMAIN-CONTAINING PROTEIN"/>
    <property type="match status" value="1"/>
</dbReference>
<dbReference type="InterPro" id="IPR012132">
    <property type="entry name" value="GMC_OxRdtase"/>
</dbReference>
<dbReference type="InterPro" id="IPR007867">
    <property type="entry name" value="GMC_OxRtase_C"/>
</dbReference>
<feature type="signal peptide" evidence="11">
    <location>
        <begin position="1"/>
        <end position="20"/>
    </location>
</feature>
<keyword evidence="5 9" id="KW-0274">FAD</keyword>
<feature type="active site" description="Proton donor" evidence="8">
    <location>
        <position position="562"/>
    </location>
</feature>
<evidence type="ECO:0000256" key="7">
    <source>
        <dbReference type="ARBA" id="ARBA00023180"/>
    </source>
</evidence>
<dbReference type="Pfam" id="PF05199">
    <property type="entry name" value="GMC_oxred_C"/>
    <property type="match status" value="1"/>
</dbReference>
<evidence type="ECO:0000256" key="9">
    <source>
        <dbReference type="PIRSR" id="PIRSR000137-2"/>
    </source>
</evidence>
<comment type="cofactor">
    <cofactor evidence="1 9">
        <name>FAD</name>
        <dbReference type="ChEBI" id="CHEBI:57692"/>
    </cofactor>
</comment>
<evidence type="ECO:0000313" key="14">
    <source>
        <dbReference type="EMBL" id="CAK5267131.1"/>
    </source>
</evidence>
<feature type="chain" id="PRO_5042152522" description="Glucose-methanol-choline oxidoreductase N-terminal domain-containing protein" evidence="11">
    <location>
        <begin position="21"/>
        <end position="627"/>
    </location>
</feature>
<keyword evidence="4 11" id="KW-0732">Signal</keyword>
<dbReference type="PANTHER" id="PTHR11552">
    <property type="entry name" value="GLUCOSE-METHANOL-CHOLINE GMC OXIDOREDUCTASE"/>
    <property type="match status" value="1"/>
</dbReference>
<dbReference type="Gene3D" id="3.30.560.10">
    <property type="entry name" value="Glucose Oxidase, domain 3"/>
    <property type="match status" value="1"/>
</dbReference>
<protein>
    <recommendedName>
        <fullName evidence="12 13">Glucose-methanol-choline oxidoreductase N-terminal domain-containing protein</fullName>
    </recommendedName>
</protein>
<reference evidence="14" key="1">
    <citation type="submission" date="2023-11" db="EMBL/GenBank/DDBJ databases">
        <authorList>
            <person name="De Vega J J."/>
            <person name="De Vega J J."/>
        </authorList>
    </citation>
    <scope>NUCLEOTIDE SEQUENCE</scope>
</reference>
<evidence type="ECO:0000256" key="6">
    <source>
        <dbReference type="ARBA" id="ARBA00023002"/>
    </source>
</evidence>
<dbReference type="InterPro" id="IPR000172">
    <property type="entry name" value="GMC_OxRdtase_N"/>
</dbReference>
<evidence type="ECO:0000256" key="5">
    <source>
        <dbReference type="ARBA" id="ARBA00022827"/>
    </source>
</evidence>
<dbReference type="SUPFAM" id="SSF54373">
    <property type="entry name" value="FAD-linked reductases, C-terminal domain"/>
    <property type="match status" value="1"/>
</dbReference>
<evidence type="ECO:0000256" key="4">
    <source>
        <dbReference type="ARBA" id="ARBA00022729"/>
    </source>
</evidence>
<feature type="domain" description="Glucose-methanol-choline oxidoreductase N-terminal" evidence="13">
    <location>
        <begin position="307"/>
        <end position="321"/>
    </location>
</feature>
<keyword evidence="3 10" id="KW-0285">Flavoprotein</keyword>
<dbReference type="PROSITE" id="PS00624">
    <property type="entry name" value="GMC_OXRED_2"/>
    <property type="match status" value="1"/>
</dbReference>
<dbReference type="GO" id="GO:0050660">
    <property type="term" value="F:flavin adenine dinucleotide binding"/>
    <property type="evidence" value="ECO:0007669"/>
    <property type="project" value="InterPro"/>
</dbReference>
<dbReference type="Pfam" id="PF00732">
    <property type="entry name" value="GMC_oxred_N"/>
    <property type="match status" value="1"/>
</dbReference>